<organism evidence="11 12">
    <name type="scientific">Nostocoides vanveenii</name>
    <dbReference type="NCBI Taxonomy" id="330835"/>
    <lineage>
        <taxon>Bacteria</taxon>
        <taxon>Bacillati</taxon>
        <taxon>Actinomycetota</taxon>
        <taxon>Actinomycetes</taxon>
        <taxon>Micrococcales</taxon>
        <taxon>Intrasporangiaceae</taxon>
        <taxon>Nostocoides</taxon>
    </lineage>
</organism>
<dbReference type="InterPro" id="IPR014729">
    <property type="entry name" value="Rossmann-like_a/b/a_fold"/>
</dbReference>
<reference evidence="11 12" key="1">
    <citation type="journal article" date="2019" name="Int. J. Syst. Evol. Microbiol.">
        <title>The Global Catalogue of Microorganisms (GCM) 10K type strain sequencing project: providing services to taxonomists for standard genome sequencing and annotation.</title>
        <authorList>
            <consortium name="The Broad Institute Genomics Platform"/>
            <consortium name="The Broad Institute Genome Sequencing Center for Infectious Disease"/>
            <person name="Wu L."/>
            <person name="Ma J."/>
        </authorList>
    </citation>
    <scope>NUCLEOTIDE SEQUENCE [LARGE SCALE GENOMIC DNA]</scope>
    <source>
        <strain evidence="11 12">JCM 15591</strain>
    </source>
</reference>
<dbReference type="SUPFAM" id="SSF52374">
    <property type="entry name" value="Nucleotidylyl transferase"/>
    <property type="match status" value="1"/>
</dbReference>
<evidence type="ECO:0000256" key="2">
    <source>
        <dbReference type="ARBA" id="ARBA00022679"/>
    </source>
</evidence>
<sequence>MTRRVVCPGSFDPVTVGHLDIIRRAAALFDEVVVAILHNPSKSGTFTIEQRIDFIEGASADLANVRVAAFGGQLIVDVCRKLEATAILKGLRSESDYAYEVPMALMNRQLTGIETLFIQGDAASGHISSSLVKEISGLGGEIRGMVPDPVRDALYARRPGA</sequence>
<comment type="subcellular location">
    <subcellularLocation>
        <location evidence="9">Cytoplasm</location>
    </subcellularLocation>
</comment>
<keyword evidence="6 9" id="KW-0460">Magnesium</keyword>
<dbReference type="RefSeq" id="WP_344066855.1">
    <property type="nucleotide sequence ID" value="NZ_BAAAPN010000056.1"/>
</dbReference>
<dbReference type="PRINTS" id="PR01020">
    <property type="entry name" value="LPSBIOSNTHSS"/>
</dbReference>
<keyword evidence="5 9" id="KW-0067">ATP-binding</keyword>
<dbReference type="PANTHER" id="PTHR21342">
    <property type="entry name" value="PHOSPHOPANTETHEINE ADENYLYLTRANSFERASE"/>
    <property type="match status" value="1"/>
</dbReference>
<dbReference type="EMBL" id="BAAAPN010000056">
    <property type="protein sequence ID" value="GAA1765052.1"/>
    <property type="molecule type" value="Genomic_DNA"/>
</dbReference>
<dbReference type="Proteomes" id="UP001501475">
    <property type="component" value="Unassembled WGS sequence"/>
</dbReference>
<feature type="binding site" evidence="9">
    <location>
        <begin position="90"/>
        <end position="92"/>
    </location>
    <ligand>
        <name>ATP</name>
        <dbReference type="ChEBI" id="CHEBI:30616"/>
    </ligand>
</feature>
<protein>
    <recommendedName>
        <fullName evidence="9">Phosphopantetheine adenylyltransferase</fullName>
        <ecNumber evidence="9">2.7.7.3</ecNumber>
    </recommendedName>
    <alternativeName>
        <fullName evidence="9">Dephospho-CoA pyrophosphorylase</fullName>
    </alternativeName>
    <alternativeName>
        <fullName evidence="9">Pantetheine-phosphate adenylyltransferase</fullName>
        <shortName evidence="9">PPAT</shortName>
    </alternativeName>
</protein>
<comment type="pathway">
    <text evidence="9">Cofactor biosynthesis; coenzyme A biosynthesis; CoA from (R)-pantothenate: step 4/5.</text>
</comment>
<gene>
    <name evidence="9 11" type="primary">coaD</name>
    <name evidence="11" type="ORF">GCM10009810_25000</name>
</gene>
<evidence type="ECO:0000313" key="12">
    <source>
        <dbReference type="Proteomes" id="UP001501475"/>
    </source>
</evidence>
<keyword evidence="12" id="KW-1185">Reference proteome</keyword>
<keyword evidence="2 9" id="KW-0808">Transferase</keyword>
<evidence type="ECO:0000259" key="10">
    <source>
        <dbReference type="Pfam" id="PF01467"/>
    </source>
</evidence>
<keyword evidence="4 9" id="KW-0547">Nucleotide-binding</keyword>
<dbReference type="Gene3D" id="3.40.50.620">
    <property type="entry name" value="HUPs"/>
    <property type="match status" value="1"/>
</dbReference>
<feature type="domain" description="Cytidyltransferase-like" evidence="10">
    <location>
        <begin position="6"/>
        <end position="134"/>
    </location>
</feature>
<comment type="subunit">
    <text evidence="9">Homohexamer.</text>
</comment>
<comment type="caution">
    <text evidence="11">The sequence shown here is derived from an EMBL/GenBank/DDBJ whole genome shotgun (WGS) entry which is preliminary data.</text>
</comment>
<dbReference type="InterPro" id="IPR001980">
    <property type="entry name" value="PPAT"/>
</dbReference>
<dbReference type="PANTHER" id="PTHR21342:SF1">
    <property type="entry name" value="PHOSPHOPANTETHEINE ADENYLYLTRANSFERASE"/>
    <property type="match status" value="1"/>
</dbReference>
<dbReference type="GO" id="GO:0016779">
    <property type="term" value="F:nucleotidyltransferase activity"/>
    <property type="evidence" value="ECO:0007669"/>
    <property type="project" value="UniProtKB-KW"/>
</dbReference>
<dbReference type="NCBIfam" id="TIGR01510">
    <property type="entry name" value="coaD_prev_kdtB"/>
    <property type="match status" value="1"/>
</dbReference>
<feature type="binding site" evidence="9">
    <location>
        <begin position="10"/>
        <end position="11"/>
    </location>
    <ligand>
        <name>ATP</name>
        <dbReference type="ChEBI" id="CHEBI:30616"/>
    </ligand>
</feature>
<feature type="binding site" evidence="9">
    <location>
        <position position="100"/>
    </location>
    <ligand>
        <name>ATP</name>
        <dbReference type="ChEBI" id="CHEBI:30616"/>
    </ligand>
</feature>
<comment type="cofactor">
    <cofactor evidence="9">
        <name>Mg(2+)</name>
        <dbReference type="ChEBI" id="CHEBI:18420"/>
    </cofactor>
</comment>
<evidence type="ECO:0000256" key="3">
    <source>
        <dbReference type="ARBA" id="ARBA00022695"/>
    </source>
</evidence>
<feature type="binding site" evidence="9">
    <location>
        <begin position="124"/>
        <end position="130"/>
    </location>
    <ligand>
        <name>ATP</name>
        <dbReference type="ChEBI" id="CHEBI:30616"/>
    </ligand>
</feature>
<dbReference type="EC" id="2.7.7.3" evidence="9"/>
<evidence type="ECO:0000256" key="6">
    <source>
        <dbReference type="ARBA" id="ARBA00022842"/>
    </source>
</evidence>
<accession>A0ABN2KSR4</accession>
<comment type="function">
    <text evidence="9">Reversibly transfers an adenylyl group from ATP to 4'-phosphopantetheine, yielding dephospho-CoA (dPCoA) and pyrophosphate.</text>
</comment>
<name>A0ABN2KSR4_9MICO</name>
<keyword evidence="1 9" id="KW-0963">Cytoplasm</keyword>
<evidence type="ECO:0000256" key="7">
    <source>
        <dbReference type="ARBA" id="ARBA00022993"/>
    </source>
</evidence>
<dbReference type="Pfam" id="PF01467">
    <property type="entry name" value="CTP_transf_like"/>
    <property type="match status" value="1"/>
</dbReference>
<feature type="binding site" evidence="9">
    <location>
        <position position="42"/>
    </location>
    <ligand>
        <name>substrate</name>
    </ligand>
</feature>
<feature type="binding site" evidence="9">
    <location>
        <position position="18"/>
    </location>
    <ligand>
        <name>ATP</name>
        <dbReference type="ChEBI" id="CHEBI:30616"/>
    </ligand>
</feature>
<feature type="binding site" evidence="9">
    <location>
        <position position="89"/>
    </location>
    <ligand>
        <name>substrate</name>
    </ligand>
</feature>
<comment type="catalytic activity">
    <reaction evidence="8 9">
        <text>(R)-4'-phosphopantetheine + ATP + H(+) = 3'-dephospho-CoA + diphosphate</text>
        <dbReference type="Rhea" id="RHEA:19801"/>
        <dbReference type="ChEBI" id="CHEBI:15378"/>
        <dbReference type="ChEBI" id="CHEBI:30616"/>
        <dbReference type="ChEBI" id="CHEBI:33019"/>
        <dbReference type="ChEBI" id="CHEBI:57328"/>
        <dbReference type="ChEBI" id="CHEBI:61723"/>
        <dbReference type="EC" id="2.7.7.3"/>
    </reaction>
</comment>
<dbReference type="NCBIfam" id="TIGR00125">
    <property type="entry name" value="cyt_tran_rel"/>
    <property type="match status" value="1"/>
</dbReference>
<dbReference type="InterPro" id="IPR004821">
    <property type="entry name" value="Cyt_trans-like"/>
</dbReference>
<keyword evidence="7 9" id="KW-0173">Coenzyme A biosynthesis</keyword>
<feature type="binding site" evidence="9">
    <location>
        <position position="10"/>
    </location>
    <ligand>
        <name>substrate</name>
    </ligand>
</feature>
<comment type="similarity">
    <text evidence="9">Belongs to the bacterial CoaD family.</text>
</comment>
<evidence type="ECO:0000256" key="9">
    <source>
        <dbReference type="HAMAP-Rule" id="MF_00151"/>
    </source>
</evidence>
<feature type="binding site" evidence="9">
    <location>
        <position position="75"/>
    </location>
    <ligand>
        <name>substrate</name>
    </ligand>
</feature>
<evidence type="ECO:0000256" key="8">
    <source>
        <dbReference type="ARBA" id="ARBA00029346"/>
    </source>
</evidence>
<evidence type="ECO:0000313" key="11">
    <source>
        <dbReference type="EMBL" id="GAA1765052.1"/>
    </source>
</evidence>
<dbReference type="HAMAP" id="MF_00151">
    <property type="entry name" value="PPAT_bact"/>
    <property type="match status" value="1"/>
</dbReference>
<evidence type="ECO:0000256" key="4">
    <source>
        <dbReference type="ARBA" id="ARBA00022741"/>
    </source>
</evidence>
<evidence type="ECO:0000256" key="5">
    <source>
        <dbReference type="ARBA" id="ARBA00022840"/>
    </source>
</evidence>
<feature type="site" description="Transition state stabilizer" evidence="9">
    <location>
        <position position="18"/>
    </location>
</feature>
<evidence type="ECO:0000256" key="1">
    <source>
        <dbReference type="ARBA" id="ARBA00022490"/>
    </source>
</evidence>
<proteinExistence type="inferred from homology"/>
<dbReference type="CDD" id="cd02163">
    <property type="entry name" value="PPAT"/>
    <property type="match status" value="1"/>
</dbReference>
<keyword evidence="3 9" id="KW-0548">Nucleotidyltransferase</keyword>